<dbReference type="KEGG" id="sclo:SCLO_1001780"/>
<feature type="transmembrane region" description="Helical" evidence="1">
    <location>
        <begin position="98"/>
        <end position="121"/>
    </location>
</feature>
<accession>A0A1E1EY68</accession>
<dbReference type="EMBL" id="AP017655">
    <property type="protein sequence ID" value="BAV63218.1"/>
    <property type="molecule type" value="Genomic_DNA"/>
</dbReference>
<evidence type="ECO:0000256" key="1">
    <source>
        <dbReference type="SAM" id="Phobius"/>
    </source>
</evidence>
<keyword evidence="1" id="KW-0472">Membrane</keyword>
<evidence type="ECO:0000313" key="3">
    <source>
        <dbReference type="Proteomes" id="UP000218272"/>
    </source>
</evidence>
<protein>
    <submittedName>
        <fullName evidence="2">Uncharacterized protein</fullName>
    </submittedName>
</protein>
<keyword evidence="1" id="KW-1133">Transmembrane helix</keyword>
<name>A0A1E1EY68_9SPHN</name>
<feature type="transmembrane region" description="Helical" evidence="1">
    <location>
        <begin position="67"/>
        <end position="86"/>
    </location>
</feature>
<evidence type="ECO:0000313" key="2">
    <source>
        <dbReference type="EMBL" id="BAV63218.1"/>
    </source>
</evidence>
<reference evidence="2 3" key="1">
    <citation type="submission" date="2016-10" db="EMBL/GenBank/DDBJ databases">
        <title>Complete Genome Sequence of the Nonylphenol-Degrading Bacterium Sphingobium cloacae JCM 10874T.</title>
        <authorList>
            <person name="Ootsuka M."/>
            <person name="Nishizawa T."/>
            <person name="Ohta H."/>
        </authorList>
    </citation>
    <scope>NUCLEOTIDE SEQUENCE [LARGE SCALE GENOMIC DNA]</scope>
    <source>
        <strain evidence="2 3">JCM 10874</strain>
    </source>
</reference>
<proteinExistence type="predicted"/>
<dbReference type="Proteomes" id="UP000218272">
    <property type="component" value="Chromosome SCLO_1"/>
</dbReference>
<keyword evidence="3" id="KW-1185">Reference proteome</keyword>
<feature type="transmembrane region" description="Helical" evidence="1">
    <location>
        <begin position="204"/>
        <end position="222"/>
    </location>
</feature>
<feature type="transmembrane region" description="Helical" evidence="1">
    <location>
        <begin position="242"/>
        <end position="265"/>
    </location>
</feature>
<gene>
    <name evidence="2" type="ORF">SCLO_1001780</name>
</gene>
<dbReference type="AlphaFoldDB" id="A0A1E1EY68"/>
<organism evidence="2 3">
    <name type="scientific">Sphingobium cloacae</name>
    <dbReference type="NCBI Taxonomy" id="120107"/>
    <lineage>
        <taxon>Bacteria</taxon>
        <taxon>Pseudomonadati</taxon>
        <taxon>Pseudomonadota</taxon>
        <taxon>Alphaproteobacteria</taxon>
        <taxon>Sphingomonadales</taxon>
        <taxon>Sphingomonadaceae</taxon>
        <taxon>Sphingobium</taxon>
    </lineage>
</organism>
<sequence length="275" mass="29882">MISVSLNRDGNGHLIPAYTERRPGETLYDFLLRSRQEMALHIRMLEATSDAQTELFESERTRSRRTMISLAFGGSGFAAATYLMLAHEGLAGSGPAPLLAAIIGGCALAGAAVPLGIASILGRVPSWTLASEDLARRLLRRPRRITQPCATVHTLVSAGEAQPPVLASEPMPETEILACDLDRDPDITVLIEDLTVDRLETRTFLWGLGLPVFQAAIITITLSAMRARFGVPLGTVMTDAPLVLVVCLVGFFFLLGFSDLANTGLARLTLWWRRR</sequence>
<keyword evidence="1" id="KW-0812">Transmembrane</keyword>